<organism evidence="1">
    <name type="scientific">Uncultured Desulfatiglans sp</name>
    <dbReference type="NCBI Taxonomy" id="1748965"/>
    <lineage>
        <taxon>Bacteria</taxon>
        <taxon>Pseudomonadati</taxon>
        <taxon>Thermodesulfobacteriota</taxon>
        <taxon>Desulfobacteria</taxon>
        <taxon>Desulfatiglandales</taxon>
        <taxon>Desulfatiglandaceae</taxon>
        <taxon>Desulfatiglans</taxon>
        <taxon>environmental samples</taxon>
    </lineage>
</organism>
<protein>
    <submittedName>
        <fullName evidence="1">Uncharacterized protein</fullName>
    </submittedName>
</protein>
<gene>
    <name evidence="1" type="ORF">TRIP_B220018</name>
</gene>
<dbReference type="AlphaFoldDB" id="A0A653A406"/>
<dbReference type="EMBL" id="UPXX01000015">
    <property type="protein sequence ID" value="VBB42770.1"/>
    <property type="molecule type" value="Genomic_DNA"/>
</dbReference>
<name>A0A653A406_UNCDX</name>
<proteinExistence type="predicted"/>
<reference evidence="1" key="1">
    <citation type="submission" date="2018-07" db="EMBL/GenBank/DDBJ databases">
        <authorList>
            <consortium name="Genoscope - CEA"/>
            <person name="William W."/>
        </authorList>
    </citation>
    <scope>NUCLEOTIDE SEQUENCE</scope>
    <source>
        <strain evidence="1">IK1</strain>
    </source>
</reference>
<evidence type="ECO:0000313" key="1">
    <source>
        <dbReference type="EMBL" id="VBB42770.1"/>
    </source>
</evidence>
<sequence>MSGACNREAERSISIIIHRSLRYVHTYKESAGLDSRLRLEVEARPGGAPGVPAPAGAG</sequence>
<accession>A0A653A406</accession>